<dbReference type="EMBL" id="CM023487">
    <property type="protein sequence ID" value="KAH6925893.1"/>
    <property type="molecule type" value="Genomic_DNA"/>
</dbReference>
<gene>
    <name evidence="1" type="ORF">HPB50_011808</name>
</gene>
<evidence type="ECO:0000313" key="2">
    <source>
        <dbReference type="Proteomes" id="UP000821845"/>
    </source>
</evidence>
<name>A0ACB7RWW6_HYAAI</name>
<accession>A0ACB7RWW6</accession>
<reference evidence="1" key="1">
    <citation type="submission" date="2020-05" db="EMBL/GenBank/DDBJ databases">
        <title>Large-scale comparative analyses of tick genomes elucidate their genetic diversity and vector capacities.</title>
        <authorList>
            <person name="Jia N."/>
            <person name="Wang J."/>
            <person name="Shi W."/>
            <person name="Du L."/>
            <person name="Sun Y."/>
            <person name="Zhan W."/>
            <person name="Jiang J."/>
            <person name="Wang Q."/>
            <person name="Zhang B."/>
            <person name="Ji P."/>
            <person name="Sakyi L.B."/>
            <person name="Cui X."/>
            <person name="Yuan T."/>
            <person name="Jiang B."/>
            <person name="Yang W."/>
            <person name="Lam T.T.-Y."/>
            <person name="Chang Q."/>
            <person name="Ding S."/>
            <person name="Wang X."/>
            <person name="Zhu J."/>
            <person name="Ruan X."/>
            <person name="Zhao L."/>
            <person name="Wei J."/>
            <person name="Que T."/>
            <person name="Du C."/>
            <person name="Cheng J."/>
            <person name="Dai P."/>
            <person name="Han X."/>
            <person name="Huang E."/>
            <person name="Gao Y."/>
            <person name="Liu J."/>
            <person name="Shao H."/>
            <person name="Ye R."/>
            <person name="Li L."/>
            <person name="Wei W."/>
            <person name="Wang X."/>
            <person name="Wang C."/>
            <person name="Yang T."/>
            <person name="Huo Q."/>
            <person name="Li W."/>
            <person name="Guo W."/>
            <person name="Chen H."/>
            <person name="Zhou L."/>
            <person name="Ni X."/>
            <person name="Tian J."/>
            <person name="Zhou Y."/>
            <person name="Sheng Y."/>
            <person name="Liu T."/>
            <person name="Pan Y."/>
            <person name="Xia L."/>
            <person name="Li J."/>
            <person name="Zhao F."/>
            <person name="Cao W."/>
        </authorList>
    </citation>
    <scope>NUCLEOTIDE SEQUENCE</scope>
    <source>
        <strain evidence="1">Hyas-2018</strain>
    </source>
</reference>
<proteinExistence type="predicted"/>
<sequence>MGNGDEQNAYSERLIDTVKQECALWGAGRRTTSPAGYVKRLGGESQQLWDRLDVKTQWKNLRDTFRRVLKGKIRSSKSGAPADGVLDESTKWVFFYRLMFLKDTMEGRPTSWNLGPLPPVEAAEYESTTVEQLIEGMCEEGDTTTVELIQPPEASACEPVCREAGEHPPPKKKGRKTQAYQLDSRSFLLIDVASIKQAVQIVLAACVLRNGARRCGDSVEELEASGSCTDVSSAEPAEGADATTPPAAMAVNDADKEEPREVPTTTETGDVLRLLRNKVECSAGDQRLM</sequence>
<comment type="caution">
    <text evidence="1">The sequence shown here is derived from an EMBL/GenBank/DDBJ whole genome shotgun (WGS) entry which is preliminary data.</text>
</comment>
<organism evidence="1 2">
    <name type="scientific">Hyalomma asiaticum</name>
    <name type="common">Tick</name>
    <dbReference type="NCBI Taxonomy" id="266040"/>
    <lineage>
        <taxon>Eukaryota</taxon>
        <taxon>Metazoa</taxon>
        <taxon>Ecdysozoa</taxon>
        <taxon>Arthropoda</taxon>
        <taxon>Chelicerata</taxon>
        <taxon>Arachnida</taxon>
        <taxon>Acari</taxon>
        <taxon>Parasitiformes</taxon>
        <taxon>Ixodida</taxon>
        <taxon>Ixodoidea</taxon>
        <taxon>Ixodidae</taxon>
        <taxon>Hyalomminae</taxon>
        <taxon>Hyalomma</taxon>
    </lineage>
</organism>
<keyword evidence="2" id="KW-1185">Reference proteome</keyword>
<dbReference type="Proteomes" id="UP000821845">
    <property type="component" value="Chromosome 7"/>
</dbReference>
<evidence type="ECO:0000313" key="1">
    <source>
        <dbReference type="EMBL" id="KAH6925893.1"/>
    </source>
</evidence>
<protein>
    <submittedName>
        <fullName evidence="1">Uncharacterized protein</fullName>
    </submittedName>
</protein>